<accession>A0A3E0I824</accession>
<organism evidence="2 3">
    <name type="scientific">Tenacibaculum gallaicum</name>
    <dbReference type="NCBI Taxonomy" id="561505"/>
    <lineage>
        <taxon>Bacteria</taxon>
        <taxon>Pseudomonadati</taxon>
        <taxon>Bacteroidota</taxon>
        <taxon>Flavobacteriia</taxon>
        <taxon>Flavobacteriales</taxon>
        <taxon>Flavobacteriaceae</taxon>
        <taxon>Tenacibaculum</taxon>
    </lineage>
</organism>
<reference evidence="2 3" key="1">
    <citation type="submission" date="2018-08" db="EMBL/GenBank/DDBJ databases">
        <title>Genomic Encyclopedia of Type Strains, Phase IV (KMG-IV): sequencing the most valuable type-strain genomes for metagenomic binning, comparative biology and taxonomic classification.</title>
        <authorList>
            <person name="Goeker M."/>
        </authorList>
    </citation>
    <scope>NUCLEOTIDE SEQUENCE [LARGE SCALE GENOMIC DNA]</scope>
    <source>
        <strain evidence="2 3">DSM 18841</strain>
    </source>
</reference>
<comment type="caution">
    <text evidence="2">The sequence shown here is derived from an EMBL/GenBank/DDBJ whole genome shotgun (WGS) entry which is preliminary data.</text>
</comment>
<dbReference type="OrthoDB" id="2656488at2"/>
<evidence type="ECO:0000313" key="2">
    <source>
        <dbReference type="EMBL" id="REH54918.1"/>
    </source>
</evidence>
<dbReference type="InterPro" id="IPR025579">
    <property type="entry name" value="DUF4357"/>
</dbReference>
<dbReference type="EMBL" id="QUNS01000002">
    <property type="protein sequence ID" value="REH54918.1"/>
    <property type="molecule type" value="Genomic_DNA"/>
</dbReference>
<dbReference type="RefSeq" id="WP_115900552.1">
    <property type="nucleotide sequence ID" value="NZ_QUNS01000002.1"/>
</dbReference>
<evidence type="ECO:0000259" key="1">
    <source>
        <dbReference type="Pfam" id="PF14267"/>
    </source>
</evidence>
<dbReference type="Proteomes" id="UP000256884">
    <property type="component" value="Unassembled WGS sequence"/>
</dbReference>
<dbReference type="CDD" id="cd10447">
    <property type="entry name" value="GIY-YIG_unchar_2"/>
    <property type="match status" value="1"/>
</dbReference>
<gene>
    <name evidence="2" type="ORF">C7448_102451</name>
</gene>
<feature type="domain" description="DUF4357" evidence="1">
    <location>
        <begin position="241"/>
        <end position="294"/>
    </location>
</feature>
<name>A0A3E0I824_9FLAO</name>
<evidence type="ECO:0000313" key="3">
    <source>
        <dbReference type="Proteomes" id="UP000256884"/>
    </source>
</evidence>
<proteinExistence type="predicted"/>
<keyword evidence="3" id="KW-1185">Reference proteome</keyword>
<protein>
    <submittedName>
        <fullName evidence="2">Uncharacterized protein DUF4357</fullName>
    </submittedName>
</protein>
<dbReference type="AlphaFoldDB" id="A0A3E0I824"/>
<dbReference type="Pfam" id="PF14267">
    <property type="entry name" value="DUF4357"/>
    <property type="match status" value="1"/>
</dbReference>
<sequence length="304" mass="33826">MTLGKSIRIYLKEGSVTGIKFAEVVNQTIQALSCPRTKISELNKYFFDEINTQGVYFLIGFEEKTGKQIVYIGEAENVWDRLKNHDSKKDFWNEVIVYTSKDDNLTKSHIKYLESRIVEIANGTKRYGLKNGNNPTLSSLPLPDRDAMEEFLSNIKILTGTLGHKFLENPIAIKNIPEIDTSITAGTESNVIIDTMGELELNLNVSGIQASAVQTNEGLVVLEGSQTSKNPTKNYGYGTLRDNLLSEGIIKLNSDGELIFTRNYLFNSVSAAAAVILGYSVNGRNVWKNSEGKSIKEIEKSELK</sequence>